<feature type="transmembrane region" description="Helical" evidence="7">
    <location>
        <begin position="147"/>
        <end position="165"/>
    </location>
</feature>
<accession>A0ABW3L1K2</accession>
<evidence type="ECO:0000256" key="1">
    <source>
        <dbReference type="ARBA" id="ARBA00004651"/>
    </source>
</evidence>
<feature type="transmembrane region" description="Helical" evidence="7">
    <location>
        <begin position="75"/>
        <end position="101"/>
    </location>
</feature>
<keyword evidence="3" id="KW-1003">Cell membrane</keyword>
<dbReference type="Gene3D" id="1.10.3720.10">
    <property type="entry name" value="MetI-like"/>
    <property type="match status" value="1"/>
</dbReference>
<reference evidence="10" key="1">
    <citation type="journal article" date="2019" name="Int. J. Syst. Evol. Microbiol.">
        <title>The Global Catalogue of Microorganisms (GCM) 10K type strain sequencing project: providing services to taxonomists for standard genome sequencing and annotation.</title>
        <authorList>
            <consortium name="The Broad Institute Genomics Platform"/>
            <consortium name="The Broad Institute Genome Sequencing Center for Infectious Disease"/>
            <person name="Wu L."/>
            <person name="Ma J."/>
        </authorList>
    </citation>
    <scope>NUCLEOTIDE SEQUENCE [LARGE SCALE GENOMIC DNA]</scope>
    <source>
        <strain evidence="10">CCUG 56607</strain>
    </source>
</reference>
<dbReference type="InterPro" id="IPR000515">
    <property type="entry name" value="MetI-like"/>
</dbReference>
<evidence type="ECO:0000256" key="7">
    <source>
        <dbReference type="RuleBase" id="RU363032"/>
    </source>
</evidence>
<keyword evidence="10" id="KW-1185">Reference proteome</keyword>
<gene>
    <name evidence="9" type="ORF">ACFQ2J_10840</name>
</gene>
<evidence type="ECO:0000313" key="10">
    <source>
        <dbReference type="Proteomes" id="UP001596990"/>
    </source>
</evidence>
<comment type="subcellular location">
    <subcellularLocation>
        <location evidence="1 7">Cell membrane</location>
        <topology evidence="1 7">Multi-pass membrane protein</topology>
    </subcellularLocation>
</comment>
<feature type="transmembrane region" description="Helical" evidence="7">
    <location>
        <begin position="245"/>
        <end position="265"/>
    </location>
</feature>
<evidence type="ECO:0000256" key="3">
    <source>
        <dbReference type="ARBA" id="ARBA00022475"/>
    </source>
</evidence>
<dbReference type="EMBL" id="JBHTKL010000005">
    <property type="protein sequence ID" value="MFD1019667.1"/>
    <property type="molecule type" value="Genomic_DNA"/>
</dbReference>
<comment type="caution">
    <text evidence="9">The sequence shown here is derived from an EMBL/GenBank/DDBJ whole genome shotgun (WGS) entry which is preliminary data.</text>
</comment>
<evidence type="ECO:0000256" key="2">
    <source>
        <dbReference type="ARBA" id="ARBA00022448"/>
    </source>
</evidence>
<keyword evidence="2 7" id="KW-0813">Transport</keyword>
<organism evidence="9 10">
    <name type="scientific">Thalassobacillus hwangdonensis</name>
    <dbReference type="NCBI Taxonomy" id="546108"/>
    <lineage>
        <taxon>Bacteria</taxon>
        <taxon>Bacillati</taxon>
        <taxon>Bacillota</taxon>
        <taxon>Bacilli</taxon>
        <taxon>Bacillales</taxon>
        <taxon>Bacillaceae</taxon>
        <taxon>Thalassobacillus</taxon>
    </lineage>
</organism>
<dbReference type="Pfam" id="PF00528">
    <property type="entry name" value="BPD_transp_1"/>
    <property type="match status" value="1"/>
</dbReference>
<evidence type="ECO:0000256" key="4">
    <source>
        <dbReference type="ARBA" id="ARBA00022692"/>
    </source>
</evidence>
<dbReference type="RefSeq" id="WP_386059927.1">
    <property type="nucleotide sequence ID" value="NZ_JBHTKL010000005.1"/>
</dbReference>
<keyword evidence="4 7" id="KW-0812">Transmembrane</keyword>
<evidence type="ECO:0000313" key="9">
    <source>
        <dbReference type="EMBL" id="MFD1019667.1"/>
    </source>
</evidence>
<sequence length="280" mass="31589">MKKDTTNTRRALKQALFYLLLIVGAFIMLVPFLWMVSTSLKNSGATMVLPPEFIPSEPTAENYQTVTGKYPMLRFLWNSLLVAVLTTLGQIVFSSMAAYAFARMHFKGRDKLFLLYLATMMVPTQVTMIPQFILVKEFGWLDSYQGLIIPTMFAVFGTFLMRQAMLSIPRELEEAAFMDGANHFKVFIHVCLPLVKPTIAALSIFTFMASWNNFLWPLIVISSNDLATLPLGLSLLQGRWGTDWGLMMAGVVISVVPILIVYLFAQKYFIQGMTMSGMKE</sequence>
<keyword evidence="6 7" id="KW-0472">Membrane</keyword>
<keyword evidence="5 7" id="KW-1133">Transmembrane helix</keyword>
<dbReference type="PANTHER" id="PTHR43744:SF12">
    <property type="entry name" value="ABC TRANSPORTER PERMEASE PROTEIN MG189-RELATED"/>
    <property type="match status" value="1"/>
</dbReference>
<proteinExistence type="inferred from homology"/>
<evidence type="ECO:0000259" key="8">
    <source>
        <dbReference type="PROSITE" id="PS50928"/>
    </source>
</evidence>
<evidence type="ECO:0000256" key="5">
    <source>
        <dbReference type="ARBA" id="ARBA00022989"/>
    </source>
</evidence>
<dbReference type="SUPFAM" id="SSF161098">
    <property type="entry name" value="MetI-like"/>
    <property type="match status" value="1"/>
</dbReference>
<feature type="transmembrane region" description="Helical" evidence="7">
    <location>
        <begin position="113"/>
        <end position="135"/>
    </location>
</feature>
<dbReference type="PROSITE" id="PS50928">
    <property type="entry name" value="ABC_TM1"/>
    <property type="match status" value="1"/>
</dbReference>
<feature type="transmembrane region" description="Helical" evidence="7">
    <location>
        <begin position="15"/>
        <end position="34"/>
    </location>
</feature>
<dbReference type="PANTHER" id="PTHR43744">
    <property type="entry name" value="ABC TRANSPORTER PERMEASE PROTEIN MG189-RELATED-RELATED"/>
    <property type="match status" value="1"/>
</dbReference>
<feature type="domain" description="ABC transmembrane type-1" evidence="8">
    <location>
        <begin position="76"/>
        <end position="265"/>
    </location>
</feature>
<dbReference type="Proteomes" id="UP001596990">
    <property type="component" value="Unassembled WGS sequence"/>
</dbReference>
<protein>
    <submittedName>
        <fullName evidence="9">Carbohydrate ABC transporter permease</fullName>
    </submittedName>
</protein>
<feature type="transmembrane region" description="Helical" evidence="7">
    <location>
        <begin position="186"/>
        <end position="208"/>
    </location>
</feature>
<evidence type="ECO:0000256" key="6">
    <source>
        <dbReference type="ARBA" id="ARBA00023136"/>
    </source>
</evidence>
<dbReference type="CDD" id="cd06261">
    <property type="entry name" value="TM_PBP2"/>
    <property type="match status" value="1"/>
</dbReference>
<comment type="similarity">
    <text evidence="7">Belongs to the binding-protein-dependent transport system permease family.</text>
</comment>
<dbReference type="InterPro" id="IPR035906">
    <property type="entry name" value="MetI-like_sf"/>
</dbReference>
<name>A0ABW3L1K2_9BACI</name>